<feature type="signal peptide" evidence="1">
    <location>
        <begin position="1"/>
        <end position="30"/>
    </location>
</feature>
<name>A0A1J4QEP0_9GAMM</name>
<evidence type="ECO:0000313" key="2">
    <source>
        <dbReference type="EMBL" id="OIN12273.1"/>
    </source>
</evidence>
<dbReference type="InterPro" id="IPR045398">
    <property type="entry name" value="DUF6515"/>
</dbReference>
<dbReference type="AlphaFoldDB" id="A0A1J4QEP0"/>
<keyword evidence="3" id="KW-1185">Reference proteome</keyword>
<dbReference type="RefSeq" id="WP_071472048.1">
    <property type="nucleotide sequence ID" value="NZ_MDKE01000011.1"/>
</dbReference>
<organism evidence="2 3">
    <name type="scientific">Oceanisphaera psychrotolerans</name>
    <dbReference type="NCBI Taxonomy" id="1414654"/>
    <lineage>
        <taxon>Bacteria</taxon>
        <taxon>Pseudomonadati</taxon>
        <taxon>Pseudomonadota</taxon>
        <taxon>Gammaproteobacteria</taxon>
        <taxon>Aeromonadales</taxon>
        <taxon>Aeromonadaceae</taxon>
        <taxon>Oceanisphaera</taxon>
    </lineage>
</organism>
<accession>A0A1J4QEP0</accession>
<gene>
    <name evidence="2" type="ORF">BFR47_00845</name>
</gene>
<protein>
    <submittedName>
        <fullName evidence="2">Uncharacterized protein</fullName>
    </submittedName>
</protein>
<evidence type="ECO:0000313" key="3">
    <source>
        <dbReference type="Proteomes" id="UP000243073"/>
    </source>
</evidence>
<feature type="chain" id="PRO_5009632356" evidence="1">
    <location>
        <begin position="31"/>
        <end position="152"/>
    </location>
</feature>
<dbReference type="Pfam" id="PF20125">
    <property type="entry name" value="DUF6515"/>
    <property type="match status" value="1"/>
</dbReference>
<dbReference type="EMBL" id="MDKE01000011">
    <property type="protein sequence ID" value="OIN12273.1"/>
    <property type="molecule type" value="Genomic_DNA"/>
</dbReference>
<comment type="caution">
    <text evidence="2">The sequence shown here is derived from an EMBL/GenBank/DDBJ whole genome shotgun (WGS) entry which is preliminary data.</text>
</comment>
<reference evidence="2 3" key="1">
    <citation type="submission" date="2016-07" db="EMBL/GenBank/DDBJ databases">
        <title>Draft Genome Sequence of Oceanisphaera psychrotolerans, isolated from coastal sediment samples.</title>
        <authorList>
            <person name="Zhuo S."/>
            <person name="Ruan Z."/>
        </authorList>
    </citation>
    <scope>NUCLEOTIDE SEQUENCE [LARGE SCALE GENOMIC DNA]</scope>
    <source>
        <strain evidence="2 3">LAM-WHM-ZC</strain>
    </source>
</reference>
<dbReference type="STRING" id="1414654.BFR47_00845"/>
<keyword evidence="1" id="KW-0732">Signal</keyword>
<dbReference type="Proteomes" id="UP000243073">
    <property type="component" value="Unassembled WGS sequence"/>
</dbReference>
<proteinExistence type="predicted"/>
<evidence type="ECO:0000256" key="1">
    <source>
        <dbReference type="SAM" id="SignalP"/>
    </source>
</evidence>
<sequence>MIPQLFKDRRWLLPLLGALAFGLVTPQVQADRGDRGDDRGYERGYDRHHGTYFKHRKHARHHKHHRHYRHVPRRVRVVEHYYYSPPQHYYREHRSSGPHISVTLPLGTIVQGLPGGYISFSLGGDPYYYHGGNYYRHHQRGYRVIAPPHGHR</sequence>
<dbReference type="OrthoDB" id="196716at2"/>